<organism evidence="3 4">
    <name type="scientific">Gordonia mangrovi</name>
    <dbReference type="NCBI Taxonomy" id="2665643"/>
    <lineage>
        <taxon>Bacteria</taxon>
        <taxon>Bacillati</taxon>
        <taxon>Actinomycetota</taxon>
        <taxon>Actinomycetes</taxon>
        <taxon>Mycobacteriales</taxon>
        <taxon>Gordoniaceae</taxon>
        <taxon>Gordonia</taxon>
    </lineage>
</organism>
<dbReference type="InterPro" id="IPR039569">
    <property type="entry name" value="FAS1-like_DH_region"/>
</dbReference>
<evidence type="ECO:0000313" key="4">
    <source>
        <dbReference type="Proteomes" id="UP000475545"/>
    </source>
</evidence>
<dbReference type="AlphaFoldDB" id="A0A6L7GV05"/>
<dbReference type="Pfam" id="PF13452">
    <property type="entry name" value="FAS1_DH_region"/>
    <property type="match status" value="1"/>
</dbReference>
<dbReference type="SUPFAM" id="SSF54637">
    <property type="entry name" value="Thioesterase/thiol ester dehydrase-isomerase"/>
    <property type="match status" value="2"/>
</dbReference>
<dbReference type="Proteomes" id="UP000475545">
    <property type="component" value="Unassembled WGS sequence"/>
</dbReference>
<name>A0A6L7GV05_9ACTN</name>
<comment type="caution">
    <text evidence="3">The sequence shown here is derived from an EMBL/GenBank/DDBJ whole genome shotgun (WGS) entry which is preliminary data.</text>
</comment>
<evidence type="ECO:0000259" key="2">
    <source>
        <dbReference type="Pfam" id="PF13452"/>
    </source>
</evidence>
<dbReference type="CDD" id="cd03441">
    <property type="entry name" value="R_hydratase_like"/>
    <property type="match status" value="1"/>
</dbReference>
<accession>A0A6L7GV05</accession>
<sequence length="439" mass="49861">MVFERHPPVSTEAVSKAAETPEAPQPTEVFTFKDEDIQRARDIVGVYHAVRKREQFSRASPDVMRAFARSYGDDNPLFVDEDYGLDTRWGAQIAPPMINIAVTKDLLADPIPTEQRRPPFRGIHVFVSGTTTDWYRPVYDGDTVYSFEGFDNVEFKDSEFAGRSLLVTRIHVQFNQRAEIVQIQRVLTIHTERHESKKRKKYDTIERATYTPDDIAAIDEIYAAEQRRGAQPRYWEDVTVGEQLPTMAKGPLTVTDMVVFHSGGYGFAPYTPCTGRLWHQNRHRIGAFYIPNEQGIPDVAQRIHWDAEYARSIGIPASYDYGMMRDCWLTHYLTDWVGDDGWVESMSSQMRKFNYLGDVHTFTGEVVGKRVEGRRHLVDIGFRGTSQRGEVTCPATATVSLPSRDSGLAALRTPPADLEAIAAQMLKRHGELRAAKRRG</sequence>
<protein>
    <submittedName>
        <fullName evidence="3">Acyl dehydratase</fullName>
    </submittedName>
</protein>
<proteinExistence type="predicted"/>
<evidence type="ECO:0000256" key="1">
    <source>
        <dbReference type="SAM" id="MobiDB-lite"/>
    </source>
</evidence>
<keyword evidence="4" id="KW-1185">Reference proteome</keyword>
<evidence type="ECO:0000313" key="3">
    <source>
        <dbReference type="EMBL" id="MXP23332.1"/>
    </source>
</evidence>
<reference evidence="3 4" key="1">
    <citation type="submission" date="2019-11" db="EMBL/GenBank/DDBJ databases">
        <title>Gordonia sp. nov., a novel actinobacterium isolated from mangrove soil in Hainan.</title>
        <authorList>
            <person name="Huang X."/>
            <person name="Xie Y."/>
            <person name="Chu X."/>
            <person name="Xiao K."/>
        </authorList>
    </citation>
    <scope>NUCLEOTIDE SEQUENCE [LARGE SCALE GENOMIC DNA]</scope>
    <source>
        <strain evidence="3 4">HNM0687</strain>
    </source>
</reference>
<dbReference type="EMBL" id="WMBR01000005">
    <property type="protein sequence ID" value="MXP23332.1"/>
    <property type="molecule type" value="Genomic_DNA"/>
</dbReference>
<feature type="region of interest" description="Disordered" evidence="1">
    <location>
        <begin position="1"/>
        <end position="24"/>
    </location>
</feature>
<dbReference type="InterPro" id="IPR029069">
    <property type="entry name" value="HotDog_dom_sf"/>
</dbReference>
<dbReference type="Gene3D" id="3.10.129.10">
    <property type="entry name" value="Hotdog Thioesterase"/>
    <property type="match status" value="2"/>
</dbReference>
<feature type="domain" description="FAS1-like dehydratase" evidence="2">
    <location>
        <begin position="64"/>
        <end position="181"/>
    </location>
</feature>
<gene>
    <name evidence="3" type="ORF">GIY30_18505</name>
</gene>